<dbReference type="Proteomes" id="UP001392437">
    <property type="component" value="Unassembled WGS sequence"/>
</dbReference>
<protein>
    <submittedName>
        <fullName evidence="2">Uncharacterized protein</fullName>
    </submittedName>
</protein>
<dbReference type="AlphaFoldDB" id="A0AAW0QI97"/>
<organism evidence="2 3">
    <name type="scientific">Apiospora kogelbergensis</name>
    <dbReference type="NCBI Taxonomy" id="1337665"/>
    <lineage>
        <taxon>Eukaryota</taxon>
        <taxon>Fungi</taxon>
        <taxon>Dikarya</taxon>
        <taxon>Ascomycota</taxon>
        <taxon>Pezizomycotina</taxon>
        <taxon>Sordariomycetes</taxon>
        <taxon>Xylariomycetidae</taxon>
        <taxon>Amphisphaeriales</taxon>
        <taxon>Apiosporaceae</taxon>
        <taxon>Apiospora</taxon>
    </lineage>
</organism>
<feature type="region of interest" description="Disordered" evidence="1">
    <location>
        <begin position="79"/>
        <end position="110"/>
    </location>
</feature>
<evidence type="ECO:0000256" key="1">
    <source>
        <dbReference type="SAM" id="MobiDB-lite"/>
    </source>
</evidence>
<reference evidence="2 3" key="1">
    <citation type="submission" date="2023-01" db="EMBL/GenBank/DDBJ databases">
        <title>Analysis of 21 Apiospora genomes using comparative genomics revels a genus with tremendous synthesis potential of carbohydrate active enzymes and secondary metabolites.</title>
        <authorList>
            <person name="Sorensen T."/>
        </authorList>
    </citation>
    <scope>NUCLEOTIDE SEQUENCE [LARGE SCALE GENOMIC DNA]</scope>
    <source>
        <strain evidence="2 3">CBS 117206</strain>
    </source>
</reference>
<comment type="caution">
    <text evidence="2">The sequence shown here is derived from an EMBL/GenBank/DDBJ whole genome shotgun (WGS) entry which is preliminary data.</text>
</comment>
<keyword evidence="3" id="KW-1185">Reference proteome</keyword>
<proteinExistence type="predicted"/>
<evidence type="ECO:0000313" key="2">
    <source>
        <dbReference type="EMBL" id="KAK8105695.1"/>
    </source>
</evidence>
<sequence>MDDDNIKEGLDGKSIITSALPRLITEHRLLPHLQSHQSLGSHRTSLSVGGVTSIEHSGLDAGDSDDGSDLVRPSIWDRIGQQQWPCSPPQTRGGRRRRESSSNGRGRRRDVQHLALGMDPQMAHFILDFAQEAKLLGPQKKVSILIATLKIHCGSGVDVVAASSALRSPNEPRGAAAQQRHTARTIASAGAATASHGVRARISRAMVEVLDNGAMTAVALVNVLDSNAHPS</sequence>
<name>A0AAW0QI97_9PEZI</name>
<dbReference type="EMBL" id="JAQQWP010000008">
    <property type="protein sequence ID" value="KAK8105695.1"/>
    <property type="molecule type" value="Genomic_DNA"/>
</dbReference>
<evidence type="ECO:0000313" key="3">
    <source>
        <dbReference type="Proteomes" id="UP001392437"/>
    </source>
</evidence>
<gene>
    <name evidence="2" type="ORF">PG999_009054</name>
</gene>
<accession>A0AAW0QI97</accession>